<dbReference type="Gene3D" id="3.30.70.1130">
    <property type="entry name" value="EIF_2_alpha"/>
    <property type="match status" value="1"/>
</dbReference>
<dbReference type="InterPro" id="IPR012340">
    <property type="entry name" value="NA-bd_OB-fold"/>
</dbReference>
<dbReference type="SMART" id="SM00316">
    <property type="entry name" value="S1"/>
    <property type="match status" value="1"/>
</dbReference>
<evidence type="ECO:0000256" key="2">
    <source>
        <dbReference type="ARBA" id="ARBA00020950"/>
    </source>
</evidence>
<evidence type="ECO:0000313" key="9">
    <source>
        <dbReference type="WBParaSite" id="TREG1_12460.1"/>
    </source>
</evidence>
<reference evidence="8" key="1">
    <citation type="submission" date="2022-06" db="EMBL/GenBank/DDBJ databases">
        <authorList>
            <person name="Berger JAMES D."/>
            <person name="Berger JAMES D."/>
        </authorList>
    </citation>
    <scope>NUCLEOTIDE SEQUENCE [LARGE SCALE GENOMIC DNA]</scope>
</reference>
<dbReference type="CDD" id="cd04452">
    <property type="entry name" value="S1_IF2_alpha"/>
    <property type="match status" value="1"/>
</dbReference>
<evidence type="ECO:0000256" key="1">
    <source>
        <dbReference type="ARBA" id="ARBA00007223"/>
    </source>
</evidence>
<keyword evidence="8" id="KW-1185">Reference proteome</keyword>
<dbReference type="PANTHER" id="PTHR10602">
    <property type="entry name" value="EUKARYOTIC TRANSLATION INITIATION FACTOR 2 SUBUNIT 1"/>
    <property type="match status" value="1"/>
</dbReference>
<name>A0AA85J2F8_TRIRE</name>
<dbReference type="Gene3D" id="1.10.150.190">
    <property type="entry name" value="Translation initiation factor 2, subunit 1, domain 2"/>
    <property type="match status" value="1"/>
</dbReference>
<dbReference type="InterPro" id="IPR024055">
    <property type="entry name" value="TIF2_asu_C"/>
</dbReference>
<dbReference type="PROSITE" id="PS50126">
    <property type="entry name" value="S1"/>
    <property type="match status" value="1"/>
</dbReference>
<evidence type="ECO:0000313" key="8">
    <source>
        <dbReference type="Proteomes" id="UP000050795"/>
    </source>
</evidence>
<evidence type="ECO:0000256" key="6">
    <source>
        <dbReference type="SAM" id="MobiDB-lite"/>
    </source>
</evidence>
<dbReference type="Gene3D" id="2.40.50.140">
    <property type="entry name" value="Nucleic acid-binding proteins"/>
    <property type="match status" value="1"/>
</dbReference>
<dbReference type="FunFam" id="3.30.70.1130:FF:000001">
    <property type="entry name" value="Eukaryotic translation initiation factor 2 subunit 1"/>
    <property type="match status" value="1"/>
</dbReference>
<keyword evidence="3" id="KW-0396">Initiation factor</keyword>
<dbReference type="GO" id="GO:0003723">
    <property type="term" value="F:RNA binding"/>
    <property type="evidence" value="ECO:0007669"/>
    <property type="project" value="InterPro"/>
</dbReference>
<dbReference type="WBParaSite" id="TREG1_12460.1">
    <property type="protein sequence ID" value="TREG1_12460.1"/>
    <property type="gene ID" value="TREG1_12460"/>
</dbReference>
<accession>A0AA85J2F8</accession>
<dbReference type="SUPFAM" id="SSF110993">
    <property type="entry name" value="eIF-2-alpha, C-terminal domain"/>
    <property type="match status" value="1"/>
</dbReference>
<evidence type="ECO:0000256" key="5">
    <source>
        <dbReference type="ARBA" id="ARBA00033370"/>
    </source>
</evidence>
<feature type="compositionally biased region" description="Acidic residues" evidence="6">
    <location>
        <begin position="300"/>
        <end position="333"/>
    </location>
</feature>
<dbReference type="Pfam" id="PF00575">
    <property type="entry name" value="S1"/>
    <property type="match status" value="1"/>
</dbReference>
<evidence type="ECO:0000256" key="3">
    <source>
        <dbReference type="ARBA" id="ARBA00022540"/>
    </source>
</evidence>
<dbReference type="GO" id="GO:0003743">
    <property type="term" value="F:translation initiation factor activity"/>
    <property type="evidence" value="ECO:0007669"/>
    <property type="project" value="UniProtKB-KW"/>
</dbReference>
<dbReference type="PANTHER" id="PTHR10602:SF0">
    <property type="entry name" value="EUKARYOTIC TRANSLATION INITIATION FACTOR 2 SUBUNIT 1"/>
    <property type="match status" value="1"/>
</dbReference>
<feature type="domain" description="S1 motif" evidence="7">
    <location>
        <begin position="16"/>
        <end position="87"/>
    </location>
</feature>
<organism evidence="8 9">
    <name type="scientific">Trichobilharzia regenti</name>
    <name type="common">Nasal bird schistosome</name>
    <dbReference type="NCBI Taxonomy" id="157069"/>
    <lineage>
        <taxon>Eukaryota</taxon>
        <taxon>Metazoa</taxon>
        <taxon>Spiralia</taxon>
        <taxon>Lophotrochozoa</taxon>
        <taxon>Platyhelminthes</taxon>
        <taxon>Trematoda</taxon>
        <taxon>Digenea</taxon>
        <taxon>Strigeidida</taxon>
        <taxon>Schistosomatoidea</taxon>
        <taxon>Schistosomatidae</taxon>
        <taxon>Trichobilharzia</taxon>
    </lineage>
</organism>
<dbReference type="SUPFAM" id="SSF50249">
    <property type="entry name" value="Nucleic acid-binding proteins"/>
    <property type="match status" value="1"/>
</dbReference>
<dbReference type="FunFam" id="2.40.50.140:FF:000015">
    <property type="entry name" value="Eukaryotic translation initiation factor 2 subunit alpha"/>
    <property type="match status" value="1"/>
</dbReference>
<evidence type="ECO:0000256" key="4">
    <source>
        <dbReference type="ARBA" id="ARBA00022917"/>
    </source>
</evidence>
<dbReference type="AlphaFoldDB" id="A0AA85J2F8"/>
<dbReference type="FunFam" id="1.10.150.190:FF:000001">
    <property type="entry name" value="Eukaryotic translation initiation factor 2 subunit 1"/>
    <property type="match status" value="1"/>
</dbReference>
<protein>
    <recommendedName>
        <fullName evidence="2">Eukaryotic translation initiation factor 2 subunit 1</fullName>
    </recommendedName>
    <alternativeName>
        <fullName evidence="5">Eukaryotic translation initiation factor 2 subunit alpha</fullName>
    </alternativeName>
</protein>
<feature type="region of interest" description="Disordered" evidence="6">
    <location>
        <begin position="270"/>
        <end position="333"/>
    </location>
</feature>
<dbReference type="InterPro" id="IPR044126">
    <property type="entry name" value="S1_IF2_alpha"/>
</dbReference>
<dbReference type="GO" id="GO:0005850">
    <property type="term" value="C:eukaryotic translation initiation factor 2 complex"/>
    <property type="evidence" value="ECO:0007669"/>
    <property type="project" value="TreeGrafter"/>
</dbReference>
<comment type="similarity">
    <text evidence="1">Belongs to the eIF-2-alpha family.</text>
</comment>
<dbReference type="GO" id="GO:0033290">
    <property type="term" value="C:eukaryotic 48S preinitiation complex"/>
    <property type="evidence" value="ECO:0007669"/>
    <property type="project" value="TreeGrafter"/>
</dbReference>
<evidence type="ECO:0000259" key="7">
    <source>
        <dbReference type="PROSITE" id="PS50126"/>
    </source>
</evidence>
<feature type="compositionally biased region" description="Basic and acidic residues" evidence="6">
    <location>
        <begin position="283"/>
        <end position="299"/>
    </location>
</feature>
<reference evidence="9" key="2">
    <citation type="submission" date="2023-11" db="UniProtKB">
        <authorList>
            <consortium name="WormBaseParasite"/>
        </authorList>
    </citation>
    <scope>IDENTIFICATION</scope>
</reference>
<dbReference type="SUPFAM" id="SSF116742">
    <property type="entry name" value="eIF2alpha middle domain-like"/>
    <property type="match status" value="1"/>
</dbReference>
<sequence>MPIQCRFYEDLFPDVGDVVVVMVKVIQSMGSYVELLEYKNIGGMILHSELSRRRIRSISKLVRIGSNTEVTVVRVDSDKGYIDLSKRRASAEEIAKCKERFAKAKAVNQILRNVAEKLNYETDEQLEELCKKTAWYFDKKTGRKAGSYDVFKRVVNSPEILDECDIDEATKEMLLIDIRHRLTPKAVKIRADFEVSCFTYDGIDAVKSALRSGLDLNSDSLPIRINLIAPPLYVLTTQTMDRAAGLDHLNEVLNVIKKSIDSQGGSFKIQQAPRVVSDTDEADLQRQMDELEKANREVSGDEDDDDDDEEDEDDDEEGEDEEASEDGDQNGHK</sequence>
<dbReference type="InterPro" id="IPR003029">
    <property type="entry name" value="S1_domain"/>
</dbReference>
<dbReference type="Proteomes" id="UP000050795">
    <property type="component" value="Unassembled WGS sequence"/>
</dbReference>
<dbReference type="InterPro" id="IPR024054">
    <property type="entry name" value="TIF2_asu_middle_sf"/>
</dbReference>
<dbReference type="Pfam" id="PF07541">
    <property type="entry name" value="EIF_2_alpha"/>
    <property type="match status" value="1"/>
</dbReference>
<dbReference type="InterPro" id="IPR011488">
    <property type="entry name" value="TIF_2_asu"/>
</dbReference>
<dbReference type="GO" id="GO:0043022">
    <property type="term" value="F:ribosome binding"/>
    <property type="evidence" value="ECO:0007669"/>
    <property type="project" value="TreeGrafter"/>
</dbReference>
<keyword evidence="4" id="KW-0648">Protein biosynthesis</keyword>
<proteinExistence type="inferred from homology"/>